<dbReference type="Proteomes" id="UP001500542">
    <property type="component" value="Unassembled WGS sequence"/>
</dbReference>
<feature type="region of interest" description="Disordered" evidence="1">
    <location>
        <begin position="1"/>
        <end position="21"/>
    </location>
</feature>
<dbReference type="EMBL" id="BAAAHK010000024">
    <property type="protein sequence ID" value="GAA0962176.1"/>
    <property type="molecule type" value="Genomic_DNA"/>
</dbReference>
<keyword evidence="4" id="KW-1185">Reference proteome</keyword>
<organism evidence="3 4">
    <name type="scientific">Kribbella koreensis</name>
    <dbReference type="NCBI Taxonomy" id="57909"/>
    <lineage>
        <taxon>Bacteria</taxon>
        <taxon>Bacillati</taxon>
        <taxon>Actinomycetota</taxon>
        <taxon>Actinomycetes</taxon>
        <taxon>Propionibacteriales</taxon>
        <taxon>Kribbellaceae</taxon>
        <taxon>Kribbella</taxon>
    </lineage>
</organism>
<dbReference type="RefSeq" id="WP_343983228.1">
    <property type="nucleotide sequence ID" value="NZ_BAAAHK010000024.1"/>
</dbReference>
<gene>
    <name evidence="3" type="ORF">GCM10009554_79560</name>
</gene>
<comment type="caution">
    <text evidence="3">The sequence shown here is derived from an EMBL/GenBank/DDBJ whole genome shotgun (WGS) entry which is preliminary data.</text>
</comment>
<feature type="transmembrane region" description="Helical" evidence="2">
    <location>
        <begin position="44"/>
        <end position="64"/>
    </location>
</feature>
<proteinExistence type="predicted"/>
<keyword evidence="2" id="KW-0472">Membrane</keyword>
<keyword evidence="2" id="KW-1133">Transmembrane helix</keyword>
<reference evidence="4" key="1">
    <citation type="journal article" date="2019" name="Int. J. Syst. Evol. Microbiol.">
        <title>The Global Catalogue of Microorganisms (GCM) 10K type strain sequencing project: providing services to taxonomists for standard genome sequencing and annotation.</title>
        <authorList>
            <consortium name="The Broad Institute Genomics Platform"/>
            <consortium name="The Broad Institute Genome Sequencing Center for Infectious Disease"/>
            <person name="Wu L."/>
            <person name="Ma J."/>
        </authorList>
    </citation>
    <scope>NUCLEOTIDE SEQUENCE [LARGE SCALE GENOMIC DNA]</scope>
    <source>
        <strain evidence="4">JCM 10977</strain>
    </source>
</reference>
<protein>
    <submittedName>
        <fullName evidence="3">Uncharacterized protein</fullName>
    </submittedName>
</protein>
<accession>A0ABP4CA67</accession>
<evidence type="ECO:0000313" key="3">
    <source>
        <dbReference type="EMBL" id="GAA0962176.1"/>
    </source>
</evidence>
<evidence type="ECO:0000256" key="2">
    <source>
        <dbReference type="SAM" id="Phobius"/>
    </source>
</evidence>
<evidence type="ECO:0000313" key="4">
    <source>
        <dbReference type="Proteomes" id="UP001500542"/>
    </source>
</evidence>
<sequence>MKDLLTRRAEREMPVGHHEERRSQLLAAIETTSQYHRRGTATPLLAVAAVLAVVGGLAFGVPALRHQGQPPASGMPQSATGHKPAVRTLSGAEQSLFLKDCINAVKKATAGQQTQYRDFRAVDGFEFTELSDPAQTRSWLITKAVSGNARHSISRAVLCGRNSAGKISDALSTPSAAGGALLSAPVTATSHNTGLVLRTVTRVTSQKAGGPQIEAILRGGYWFTPTPGQHKLFGDQSDDRGFFGETIRAYGPGNKPLYDSSTPESKNRCFTDPEGKRVIAVEGQVKNPTVATCARLHRWPK</sequence>
<evidence type="ECO:0000256" key="1">
    <source>
        <dbReference type="SAM" id="MobiDB-lite"/>
    </source>
</evidence>
<keyword evidence="2" id="KW-0812">Transmembrane</keyword>
<name>A0ABP4CA67_9ACTN</name>